<dbReference type="Proteomes" id="UP000823775">
    <property type="component" value="Unassembled WGS sequence"/>
</dbReference>
<sequence>MSGFAKYLKMVLTRKLPREKEDIIPVTHRVNVIIVGTRVEKKGDPGEFIVPCWIGRYDCLHGLYDNGKSINLSL</sequence>
<protein>
    <submittedName>
        <fullName evidence="1">Uncharacterized protein</fullName>
    </submittedName>
</protein>
<organism evidence="1 2">
    <name type="scientific">Datura stramonium</name>
    <name type="common">Jimsonweed</name>
    <name type="synonym">Common thornapple</name>
    <dbReference type="NCBI Taxonomy" id="4076"/>
    <lineage>
        <taxon>Eukaryota</taxon>
        <taxon>Viridiplantae</taxon>
        <taxon>Streptophyta</taxon>
        <taxon>Embryophyta</taxon>
        <taxon>Tracheophyta</taxon>
        <taxon>Spermatophyta</taxon>
        <taxon>Magnoliopsida</taxon>
        <taxon>eudicotyledons</taxon>
        <taxon>Gunneridae</taxon>
        <taxon>Pentapetalae</taxon>
        <taxon>asterids</taxon>
        <taxon>lamiids</taxon>
        <taxon>Solanales</taxon>
        <taxon>Solanaceae</taxon>
        <taxon>Solanoideae</taxon>
        <taxon>Datureae</taxon>
        <taxon>Datura</taxon>
    </lineage>
</organism>
<proteinExistence type="predicted"/>
<comment type="caution">
    <text evidence="1">The sequence shown here is derived from an EMBL/GenBank/DDBJ whole genome shotgun (WGS) entry which is preliminary data.</text>
</comment>
<accession>A0ABS8WQ70</accession>
<name>A0ABS8WQ70_DATST</name>
<keyword evidence="2" id="KW-1185">Reference proteome</keyword>
<feature type="non-terminal residue" evidence="1">
    <location>
        <position position="74"/>
    </location>
</feature>
<reference evidence="1 2" key="1">
    <citation type="journal article" date="2021" name="BMC Genomics">
        <title>Datura genome reveals duplications of psychoactive alkaloid biosynthetic genes and high mutation rate following tissue culture.</title>
        <authorList>
            <person name="Rajewski A."/>
            <person name="Carter-House D."/>
            <person name="Stajich J."/>
            <person name="Litt A."/>
        </authorList>
    </citation>
    <scope>NUCLEOTIDE SEQUENCE [LARGE SCALE GENOMIC DNA]</scope>
    <source>
        <strain evidence="1">AR-01</strain>
    </source>
</reference>
<evidence type="ECO:0000313" key="2">
    <source>
        <dbReference type="Proteomes" id="UP000823775"/>
    </source>
</evidence>
<evidence type="ECO:0000313" key="1">
    <source>
        <dbReference type="EMBL" id="MCE3052139.1"/>
    </source>
</evidence>
<gene>
    <name evidence="1" type="ORF">HAX54_051661</name>
</gene>
<dbReference type="EMBL" id="JACEIK010009240">
    <property type="protein sequence ID" value="MCE3052139.1"/>
    <property type="molecule type" value="Genomic_DNA"/>
</dbReference>